<dbReference type="Pfam" id="PF04434">
    <property type="entry name" value="SWIM"/>
    <property type="match status" value="1"/>
</dbReference>
<keyword evidence="8" id="KW-1185">Reference proteome</keyword>
<evidence type="ECO:0000256" key="5">
    <source>
        <dbReference type="SAM" id="MobiDB-lite"/>
    </source>
</evidence>
<evidence type="ECO:0000313" key="8">
    <source>
        <dbReference type="Proteomes" id="UP001341281"/>
    </source>
</evidence>
<dbReference type="EMBL" id="CP144754">
    <property type="protein sequence ID" value="WVZ99349.1"/>
    <property type="molecule type" value="Genomic_DNA"/>
</dbReference>
<evidence type="ECO:0000256" key="2">
    <source>
        <dbReference type="ARBA" id="ARBA00022771"/>
    </source>
</evidence>
<proteinExistence type="predicted"/>
<dbReference type="GO" id="GO:0008270">
    <property type="term" value="F:zinc ion binding"/>
    <property type="evidence" value="ECO:0007669"/>
    <property type="project" value="UniProtKB-KW"/>
</dbReference>
<feature type="domain" description="SWIM-type" evidence="6">
    <location>
        <begin position="81"/>
        <end position="113"/>
    </location>
</feature>
<evidence type="ECO:0000256" key="1">
    <source>
        <dbReference type="ARBA" id="ARBA00022723"/>
    </source>
</evidence>
<evidence type="ECO:0000259" key="6">
    <source>
        <dbReference type="PROSITE" id="PS50966"/>
    </source>
</evidence>
<keyword evidence="2 4" id="KW-0863">Zinc-finger</keyword>
<keyword evidence="3" id="KW-0862">Zinc</keyword>
<feature type="region of interest" description="Disordered" evidence="5">
    <location>
        <begin position="154"/>
        <end position="184"/>
    </location>
</feature>
<dbReference type="AlphaFoldDB" id="A0AAQ3UXC7"/>
<dbReference type="PANTHER" id="PTHR31973:SF187">
    <property type="entry name" value="MUTATOR TRANSPOSASE MUDRA PROTEIN"/>
    <property type="match status" value="1"/>
</dbReference>
<dbReference type="SMART" id="SM00575">
    <property type="entry name" value="ZnF_PMZ"/>
    <property type="match status" value="1"/>
</dbReference>
<dbReference type="PROSITE" id="PS50966">
    <property type="entry name" value="ZF_SWIM"/>
    <property type="match status" value="1"/>
</dbReference>
<evidence type="ECO:0000313" key="7">
    <source>
        <dbReference type="EMBL" id="WVZ99349.1"/>
    </source>
</evidence>
<dbReference type="Proteomes" id="UP001341281">
    <property type="component" value="Chromosome 10"/>
</dbReference>
<reference evidence="7 8" key="1">
    <citation type="submission" date="2024-02" db="EMBL/GenBank/DDBJ databases">
        <title>High-quality chromosome-scale genome assembly of Pensacola bahiagrass (Paspalum notatum Flugge var. saurae).</title>
        <authorList>
            <person name="Vega J.M."/>
            <person name="Podio M."/>
            <person name="Orjuela J."/>
            <person name="Siena L.A."/>
            <person name="Pessino S.C."/>
            <person name="Combes M.C."/>
            <person name="Mariac C."/>
            <person name="Albertini E."/>
            <person name="Pupilli F."/>
            <person name="Ortiz J.P.A."/>
            <person name="Leblanc O."/>
        </authorList>
    </citation>
    <scope>NUCLEOTIDE SEQUENCE [LARGE SCALE GENOMIC DNA]</scope>
    <source>
        <strain evidence="7">R1</strain>
        <tissue evidence="7">Leaf</tissue>
    </source>
</reference>
<dbReference type="InterPro" id="IPR007527">
    <property type="entry name" value="Znf_SWIM"/>
</dbReference>
<gene>
    <name evidence="7" type="ORF">U9M48_044670</name>
</gene>
<organism evidence="7 8">
    <name type="scientific">Paspalum notatum var. saurae</name>
    <dbReference type="NCBI Taxonomy" id="547442"/>
    <lineage>
        <taxon>Eukaryota</taxon>
        <taxon>Viridiplantae</taxon>
        <taxon>Streptophyta</taxon>
        <taxon>Embryophyta</taxon>
        <taxon>Tracheophyta</taxon>
        <taxon>Spermatophyta</taxon>
        <taxon>Magnoliopsida</taxon>
        <taxon>Liliopsida</taxon>
        <taxon>Poales</taxon>
        <taxon>Poaceae</taxon>
        <taxon>PACMAD clade</taxon>
        <taxon>Panicoideae</taxon>
        <taxon>Andropogonodae</taxon>
        <taxon>Paspaleae</taxon>
        <taxon>Paspalinae</taxon>
        <taxon>Paspalum</taxon>
    </lineage>
</organism>
<protein>
    <recommendedName>
        <fullName evidence="6">SWIM-type domain-containing protein</fullName>
    </recommendedName>
</protein>
<sequence>MCESFNKWNVEARFYPIITMLETIRRKVMARIRQNRIKVDSWNTMICPNILKKVNSYIALSSACHAISNGQDQFEHFNNRFTVDLSKKQCSCRYWQLAGLPCPHAISCIFFKTNSLAEYIAPCYSVAEFKKTYSYCLQPLEGMTSWPISDRPPLSAPGYVRMPGRPKKERKREPTEKPKGTKVSRVGTVLRCRKCKQIGHNRSTCDKRNAPTGRGENS</sequence>
<evidence type="ECO:0000256" key="3">
    <source>
        <dbReference type="ARBA" id="ARBA00022833"/>
    </source>
</evidence>
<accession>A0AAQ3UXC7</accession>
<keyword evidence="1" id="KW-0479">Metal-binding</keyword>
<dbReference type="InterPro" id="IPR006564">
    <property type="entry name" value="Znf_PMZ"/>
</dbReference>
<name>A0AAQ3UXC7_PASNO</name>
<evidence type="ECO:0000256" key="4">
    <source>
        <dbReference type="PROSITE-ProRule" id="PRU00325"/>
    </source>
</evidence>
<dbReference type="PANTHER" id="PTHR31973">
    <property type="entry name" value="POLYPROTEIN, PUTATIVE-RELATED"/>
    <property type="match status" value="1"/>
</dbReference>